<proteinExistence type="predicted"/>
<dbReference type="InterPro" id="IPR002110">
    <property type="entry name" value="Ankyrin_rpt"/>
</dbReference>
<dbReference type="OMA" id="IWYENTE"/>
<dbReference type="EMBL" id="CAQQ02196444">
    <property type="status" value="NOT_ANNOTATED_CDS"/>
    <property type="molecule type" value="Genomic_DNA"/>
</dbReference>
<dbReference type="Gene3D" id="3.30.710.10">
    <property type="entry name" value="Potassium Channel Kv1.1, Chain A"/>
    <property type="match status" value="2"/>
</dbReference>
<evidence type="ECO:0000256" key="2">
    <source>
        <dbReference type="PROSITE-ProRule" id="PRU00023"/>
    </source>
</evidence>
<dbReference type="InterPro" id="IPR009091">
    <property type="entry name" value="RCC1/BLIP-II"/>
</dbReference>
<feature type="repeat" description="RCC1" evidence="3">
    <location>
        <begin position="148"/>
        <end position="237"/>
    </location>
</feature>
<feature type="compositionally biased region" description="Polar residues" evidence="4">
    <location>
        <begin position="1002"/>
        <end position="1018"/>
    </location>
</feature>
<keyword evidence="2" id="KW-0040">ANK repeat</keyword>
<dbReference type="PANTHER" id="PTHR22872:SF2">
    <property type="entry name" value="INHIBITOR OF BRUTON TYROSINE KINASE"/>
    <property type="match status" value="1"/>
</dbReference>
<dbReference type="PROSITE" id="PS50088">
    <property type="entry name" value="ANK_REPEAT"/>
    <property type="match status" value="1"/>
</dbReference>
<feature type="domain" description="BTB" evidence="5">
    <location>
        <begin position="661"/>
        <end position="727"/>
    </location>
</feature>
<dbReference type="PANTHER" id="PTHR22872">
    <property type="entry name" value="BTK-BINDING PROTEIN-RELATED"/>
    <property type="match status" value="1"/>
</dbReference>
<protein>
    <recommendedName>
        <fullName evidence="5">BTB domain-containing protein</fullName>
    </recommendedName>
</protein>
<sequence length="1104" mass="127315">MFTISNFDYNCTKKCNYRPHGNTITAALTKRAVNDQSLASFVAKSCRNFAEVLDSLGRSSLHICCSVDRYFLAEWLLNHGSFINYKDLESGSTPLHRAIYYGCIDCAILLLRYGANPEVMDVDKRTPFQYICKLQDFPEYRNKVPPLNELLVWGANKNYNLGIINDNVTTMPQSIDSFRKEHISVETFWPWESGRCGTGDEATLPSPKKIKNPIKNSDDKIIQVSCSKNHTLLLSAKNSVFSCGLNDKHQLGFKPAPEKQLSFREIQFPEGLSNAQKIIAKDNFSLLYTKKEIYVWGENCGQFGMPSSENIVLLPRRIDLPSKAQVELVECSNIAIAAVLTLKHVIHLFYKYKVTTIKVPNMEQVKSVQISGGGGDTSGGRGSAAGLRLIILTSTNVLFIWYENTEQFLRCSFSNIHLRQIDKMLCKSNQLFILSQGDVYTGKCSQITFEKVFDDDESSWFCKGFAKKEVSQNYRIKVELKQIPQIDRAESSRKYFNLPNLRSVQEWDNNYKKLLNDAHEFDEIHDVVFHVDSEVFYCHKFIIYSRSIGLRDIIEQQIDKNIYLRHLEGLTGKMFEIILKYIYSNYYFVIEDIDDIIQSLGSEFCGDRFDAGQLFLGILEMLELSELSHHLKVLFNIADTPSNPKKHNFPRLKRTSYSKLHDVIIKCEDNQQIEAHKCVLVSKMDYFNLMFTHSWSEKSVINLTTVSIEYLQPLIDFVYTLDAEYFKRQNYSESFLYQMIVIADQFFVESLKKVCEILILEKISVKKCGDMLEFAIIYNCEILKKGCLEFICHNLNRVLSQKSLEGCEPEVLKAVNKKYREIFKEVFDYRMITPNSDAVEDEVLESFVADFEVDLEYRMSEEDFLEADKDKKKEKELRVRETDTRQHEKHAIMSMRELNLRDERKVSESNDIKKQVPIERKSWTTNYEILKSESKPVDNFKELPQKKTVVDPQPSTSYAAMNLGDFGLHKGQKMSQKERKRLSSTSKVDVFETPVKTIPSPTVTSPWGVVSPSTSEASPISLDSRRSRKISTDASFSEILENERRQKEYIDKMASKSLHLTQIEELAIGELRQFYNVDNIGDEVITIQRKPMPTTINFAVWQKN</sequence>
<dbReference type="Pfam" id="PF13540">
    <property type="entry name" value="RCC1_2"/>
    <property type="match status" value="1"/>
</dbReference>
<dbReference type="Pfam" id="PF00651">
    <property type="entry name" value="BTB"/>
    <property type="match status" value="2"/>
</dbReference>
<feature type="region of interest" description="Disordered" evidence="4">
    <location>
        <begin position="1002"/>
        <end position="1026"/>
    </location>
</feature>
<organism evidence="6 7">
    <name type="scientific">Megaselia scalaris</name>
    <name type="common">Humpbacked fly</name>
    <name type="synonym">Phora scalaris</name>
    <dbReference type="NCBI Taxonomy" id="36166"/>
    <lineage>
        <taxon>Eukaryota</taxon>
        <taxon>Metazoa</taxon>
        <taxon>Ecdysozoa</taxon>
        <taxon>Arthropoda</taxon>
        <taxon>Hexapoda</taxon>
        <taxon>Insecta</taxon>
        <taxon>Pterygota</taxon>
        <taxon>Neoptera</taxon>
        <taxon>Endopterygota</taxon>
        <taxon>Diptera</taxon>
        <taxon>Brachycera</taxon>
        <taxon>Muscomorpha</taxon>
        <taxon>Platypezoidea</taxon>
        <taxon>Phoridae</taxon>
        <taxon>Megaseliini</taxon>
        <taxon>Megaselia</taxon>
    </lineage>
</organism>
<reference evidence="7" key="1">
    <citation type="submission" date="2013-02" db="EMBL/GenBank/DDBJ databases">
        <authorList>
            <person name="Hughes D."/>
        </authorList>
    </citation>
    <scope>NUCLEOTIDE SEQUENCE</scope>
    <source>
        <strain>Durham</strain>
        <strain evidence="7">NC isolate 2 -- Noor lab</strain>
    </source>
</reference>
<feature type="repeat" description="ANK" evidence="2">
    <location>
        <begin position="90"/>
        <end position="122"/>
    </location>
</feature>
<evidence type="ECO:0000259" key="5">
    <source>
        <dbReference type="PROSITE" id="PS50097"/>
    </source>
</evidence>
<dbReference type="PROSITE" id="PS50297">
    <property type="entry name" value="ANK_REP_REGION"/>
    <property type="match status" value="1"/>
</dbReference>
<dbReference type="Gene3D" id="2.130.10.30">
    <property type="entry name" value="Regulator of chromosome condensation 1/beta-lactamase-inhibitor protein II"/>
    <property type="match status" value="1"/>
</dbReference>
<evidence type="ECO:0000313" key="7">
    <source>
        <dbReference type="Proteomes" id="UP000015102"/>
    </source>
</evidence>
<dbReference type="SMART" id="SM00248">
    <property type="entry name" value="ANK"/>
    <property type="match status" value="2"/>
</dbReference>
<dbReference type="EMBL" id="CAQQ02196443">
    <property type="status" value="NOT_ANNOTATED_CDS"/>
    <property type="molecule type" value="Genomic_DNA"/>
</dbReference>
<dbReference type="InterPro" id="IPR036770">
    <property type="entry name" value="Ankyrin_rpt-contain_sf"/>
</dbReference>
<dbReference type="CDD" id="cd18500">
    <property type="entry name" value="BACK_IBtk"/>
    <property type="match status" value="1"/>
</dbReference>
<dbReference type="Gene3D" id="1.25.40.20">
    <property type="entry name" value="Ankyrin repeat-containing domain"/>
    <property type="match status" value="1"/>
</dbReference>
<dbReference type="PROSITE" id="PS50097">
    <property type="entry name" value="BTB"/>
    <property type="match status" value="2"/>
</dbReference>
<keyword evidence="1" id="KW-0677">Repeat</keyword>
<dbReference type="SMART" id="SM00225">
    <property type="entry name" value="BTB"/>
    <property type="match status" value="2"/>
</dbReference>
<dbReference type="Pfam" id="PF12796">
    <property type="entry name" value="Ank_2"/>
    <property type="match status" value="1"/>
</dbReference>
<dbReference type="EnsemblMetazoa" id="MESCA001944-RA">
    <property type="protein sequence ID" value="MESCA001944-PA"/>
    <property type="gene ID" value="MESCA001944"/>
</dbReference>
<evidence type="ECO:0000313" key="6">
    <source>
        <dbReference type="EnsemblMetazoa" id="MESCA001944-PA"/>
    </source>
</evidence>
<evidence type="ECO:0000256" key="4">
    <source>
        <dbReference type="SAM" id="MobiDB-lite"/>
    </source>
</evidence>
<evidence type="ECO:0000256" key="3">
    <source>
        <dbReference type="PROSITE-ProRule" id="PRU00235"/>
    </source>
</evidence>
<dbReference type="SUPFAM" id="SSF48403">
    <property type="entry name" value="Ankyrin repeat"/>
    <property type="match status" value="1"/>
</dbReference>
<dbReference type="InterPro" id="IPR051625">
    <property type="entry name" value="Signaling_Regulatory_Domain"/>
</dbReference>
<feature type="domain" description="BTB" evidence="5">
    <location>
        <begin position="525"/>
        <end position="591"/>
    </location>
</feature>
<evidence type="ECO:0000256" key="1">
    <source>
        <dbReference type="ARBA" id="ARBA00022737"/>
    </source>
</evidence>
<dbReference type="InterPro" id="IPR011333">
    <property type="entry name" value="SKP1/BTB/POZ_sf"/>
</dbReference>
<dbReference type="InterPro" id="IPR000210">
    <property type="entry name" value="BTB/POZ_dom"/>
</dbReference>
<dbReference type="HOGENOM" id="CLU_005713_0_0_1"/>
<dbReference type="SUPFAM" id="SSF50985">
    <property type="entry name" value="RCC1/BLIP-II"/>
    <property type="match status" value="1"/>
</dbReference>
<reference evidence="6" key="2">
    <citation type="submission" date="2015-06" db="UniProtKB">
        <authorList>
            <consortium name="EnsemblMetazoa"/>
        </authorList>
    </citation>
    <scope>IDENTIFICATION</scope>
</reference>
<dbReference type="AlphaFoldDB" id="T1GF16"/>
<name>T1GF16_MEGSC</name>
<dbReference type="STRING" id="36166.T1GF16"/>
<dbReference type="PROSITE" id="PS50012">
    <property type="entry name" value="RCC1_3"/>
    <property type="match status" value="1"/>
</dbReference>
<keyword evidence="7" id="KW-1185">Reference proteome</keyword>
<dbReference type="SUPFAM" id="SSF54695">
    <property type="entry name" value="POZ domain"/>
    <property type="match status" value="2"/>
</dbReference>
<dbReference type="InterPro" id="IPR000408">
    <property type="entry name" value="Reg_chr_condens"/>
</dbReference>
<accession>T1GF16</accession>
<dbReference type="Proteomes" id="UP000015102">
    <property type="component" value="Unassembled WGS sequence"/>
</dbReference>